<keyword evidence="2" id="KW-1185">Reference proteome</keyword>
<keyword evidence="1" id="KW-0282">Flagellum</keyword>
<dbReference type="EMBL" id="FNZX01000005">
    <property type="protein sequence ID" value="SEK42884.1"/>
    <property type="molecule type" value="Genomic_DNA"/>
</dbReference>
<reference evidence="2" key="1">
    <citation type="submission" date="2016-10" db="EMBL/GenBank/DDBJ databases">
        <authorList>
            <person name="Varghese N."/>
            <person name="Submissions S."/>
        </authorList>
    </citation>
    <scope>NUCLEOTIDE SEQUENCE [LARGE SCALE GENOMIC DNA]</scope>
    <source>
        <strain evidence="2">ACV-9</strain>
    </source>
</reference>
<gene>
    <name evidence="1" type="ORF">SAMN02910377_00842</name>
</gene>
<keyword evidence="1" id="KW-0966">Cell projection</keyword>
<protein>
    <submittedName>
        <fullName evidence="1">Flagellar hook-associated protein 2</fullName>
    </submittedName>
</protein>
<dbReference type="AlphaFoldDB" id="A0A1H7GXY2"/>
<organism evidence="1 2">
    <name type="scientific">Pseudobutyrivibrio ruminis</name>
    <dbReference type="NCBI Taxonomy" id="46206"/>
    <lineage>
        <taxon>Bacteria</taxon>
        <taxon>Bacillati</taxon>
        <taxon>Bacillota</taxon>
        <taxon>Clostridia</taxon>
        <taxon>Lachnospirales</taxon>
        <taxon>Lachnospiraceae</taxon>
        <taxon>Pseudobutyrivibrio</taxon>
    </lineage>
</organism>
<evidence type="ECO:0000313" key="1">
    <source>
        <dbReference type="EMBL" id="SEK42884.1"/>
    </source>
</evidence>
<dbReference type="Proteomes" id="UP000182321">
    <property type="component" value="Unassembled WGS sequence"/>
</dbReference>
<evidence type="ECO:0000313" key="2">
    <source>
        <dbReference type="Proteomes" id="UP000182321"/>
    </source>
</evidence>
<name>A0A1H7GXY2_9FIRM</name>
<dbReference type="RefSeq" id="WP_074789561.1">
    <property type="nucleotide sequence ID" value="NZ_FNZX01000005.1"/>
</dbReference>
<keyword evidence="1" id="KW-0969">Cilium</keyword>
<sequence length="425" mass="46782">MARIDAAYNYFMTTYGNNIGSRYESHKKSELRDTYNKIVKANKEAPLYKINDSEDIGQFAIDIKEHANAMTLSVSNLTSTGEDISSVLEKRIASSSDPNSVDVLYVGDSTDGAEDFTIQVDALAKPQVNTGNFLLSEGHDFEEGQYSFDLDIRNHSYEFQFNVNKNETNLTVQNKIVRLLNTSDVGLSAKLLSNDRAGSKAIQIVSKSTGVADDENTLFNISSSISWRELNILGIDNVTQQPSNSDFKLNGVSHQSLSNTFTVNKTYELILKRPSNGEVSIGLMNDTEALSKGITQLLDSYNGMLDIGLKYNEAHQNRTLFNEISSIAKNDASKLAAVGIQSDSMNHLYLDKDVLSDVINSENKESAFETLNNLKNSVSKAASKASINPMNYVDKSIVEYKNPGKTLSAPYASSAYSGMMMNYGL</sequence>
<accession>A0A1H7GXY2</accession>
<proteinExistence type="predicted"/>